<dbReference type="Pfam" id="PF08974">
    <property type="entry name" value="DUF1877"/>
    <property type="match status" value="1"/>
</dbReference>
<keyword evidence="2" id="KW-1185">Reference proteome</keyword>
<evidence type="ECO:0008006" key="3">
    <source>
        <dbReference type="Google" id="ProtNLM"/>
    </source>
</evidence>
<dbReference type="Gene3D" id="3.40.1760.10">
    <property type="entry name" value="YfbM-like super family"/>
    <property type="match status" value="1"/>
</dbReference>
<dbReference type="SUPFAM" id="SSF111069">
    <property type="entry name" value="Hypothetical protein yfbM"/>
    <property type="match status" value="1"/>
</dbReference>
<sequence length="160" mass="17663">MSLGVHFAITDDDCGQLLEMEGDDEAISEYVHEVIEERDDEYNVATDKAWDAIHRSLTDGRLAFDNGSGPLNLAVLGGKLLSSGEDEVVVLVDKDQVPAVAAALRSVTQESLRTGYEQIDAADYAEFGDEDFAYTWDNFTALTDFWHQAATTKRHVIFTA</sequence>
<organism evidence="1 2">
    <name type="scientific">Kribbella hippodromi</name>
    <dbReference type="NCBI Taxonomy" id="434347"/>
    <lineage>
        <taxon>Bacteria</taxon>
        <taxon>Bacillati</taxon>
        <taxon>Actinomycetota</taxon>
        <taxon>Actinomycetes</taxon>
        <taxon>Propionibacteriales</taxon>
        <taxon>Kribbellaceae</taxon>
        <taxon>Kribbella</taxon>
    </lineage>
</organism>
<dbReference type="InterPro" id="IPR015068">
    <property type="entry name" value="DUF1877"/>
</dbReference>
<name>A0ABN2EF13_9ACTN</name>
<dbReference type="InterPro" id="IPR035944">
    <property type="entry name" value="YfbM-like_sf"/>
</dbReference>
<dbReference type="EMBL" id="BAAAPH010000032">
    <property type="protein sequence ID" value="GAA1603223.1"/>
    <property type="molecule type" value="Genomic_DNA"/>
</dbReference>
<dbReference type="Proteomes" id="UP001501705">
    <property type="component" value="Unassembled WGS sequence"/>
</dbReference>
<evidence type="ECO:0000313" key="2">
    <source>
        <dbReference type="Proteomes" id="UP001501705"/>
    </source>
</evidence>
<comment type="caution">
    <text evidence="1">The sequence shown here is derived from an EMBL/GenBank/DDBJ whole genome shotgun (WGS) entry which is preliminary data.</text>
</comment>
<evidence type="ECO:0000313" key="1">
    <source>
        <dbReference type="EMBL" id="GAA1603223.1"/>
    </source>
</evidence>
<gene>
    <name evidence="1" type="ORF">GCM10009804_69570</name>
</gene>
<accession>A0ABN2EF13</accession>
<dbReference type="RefSeq" id="WP_344240622.1">
    <property type="nucleotide sequence ID" value="NZ_BAAAPH010000032.1"/>
</dbReference>
<proteinExistence type="predicted"/>
<protein>
    <recommendedName>
        <fullName evidence="3">DUF1877 family protein</fullName>
    </recommendedName>
</protein>
<reference evidence="1 2" key="1">
    <citation type="journal article" date="2019" name="Int. J. Syst. Evol. Microbiol.">
        <title>The Global Catalogue of Microorganisms (GCM) 10K type strain sequencing project: providing services to taxonomists for standard genome sequencing and annotation.</title>
        <authorList>
            <consortium name="The Broad Institute Genomics Platform"/>
            <consortium name="The Broad Institute Genome Sequencing Center for Infectious Disease"/>
            <person name="Wu L."/>
            <person name="Ma J."/>
        </authorList>
    </citation>
    <scope>NUCLEOTIDE SEQUENCE [LARGE SCALE GENOMIC DNA]</scope>
    <source>
        <strain evidence="1 2">JCM 15572</strain>
    </source>
</reference>